<evidence type="ECO:0000313" key="2">
    <source>
        <dbReference type="EMBL" id="CAA9271407.1"/>
    </source>
</evidence>
<dbReference type="AlphaFoldDB" id="A0A6J4J657"/>
<dbReference type="InterPro" id="IPR036378">
    <property type="entry name" value="FAS1_dom_sf"/>
</dbReference>
<proteinExistence type="predicted"/>
<dbReference type="EMBL" id="CADCTQ010000260">
    <property type="protein sequence ID" value="CAA9271407.1"/>
    <property type="molecule type" value="Genomic_DNA"/>
</dbReference>
<feature type="domain" description="FAS1" evidence="1">
    <location>
        <begin position="187"/>
        <end position="341"/>
    </location>
</feature>
<reference evidence="2" key="1">
    <citation type="submission" date="2020-02" db="EMBL/GenBank/DDBJ databases">
        <authorList>
            <person name="Meier V. D."/>
        </authorList>
    </citation>
    <scope>NUCLEOTIDE SEQUENCE</scope>
    <source>
        <strain evidence="2">AVDCRST_MAG56</strain>
    </source>
</reference>
<dbReference type="Pfam" id="PF02469">
    <property type="entry name" value="Fasciclin"/>
    <property type="match status" value="4"/>
</dbReference>
<dbReference type="InterPro" id="IPR000782">
    <property type="entry name" value="FAS1_domain"/>
</dbReference>
<name>A0A6J4J657_9SPHI</name>
<feature type="domain" description="FAS1" evidence="1">
    <location>
        <begin position="43"/>
        <end position="184"/>
    </location>
</feature>
<feature type="domain" description="FAS1" evidence="1">
    <location>
        <begin position="481"/>
        <end position="621"/>
    </location>
</feature>
<dbReference type="SMART" id="SM00554">
    <property type="entry name" value="FAS1"/>
    <property type="match status" value="4"/>
</dbReference>
<gene>
    <name evidence="2" type="ORF">AVDCRST_MAG56-3080</name>
</gene>
<dbReference type="PROSITE" id="PS50213">
    <property type="entry name" value="FAS1"/>
    <property type="match status" value="4"/>
</dbReference>
<evidence type="ECO:0000259" key="1">
    <source>
        <dbReference type="PROSITE" id="PS50213"/>
    </source>
</evidence>
<organism evidence="2">
    <name type="scientific">uncultured Cytophagales bacterium</name>
    <dbReference type="NCBI Taxonomy" id="158755"/>
    <lineage>
        <taxon>Bacteria</taxon>
        <taxon>Pseudomonadati</taxon>
        <taxon>Bacteroidota</taxon>
        <taxon>Sphingobacteriia</taxon>
        <taxon>Sphingobacteriales</taxon>
        <taxon>environmental samples</taxon>
    </lineage>
</organism>
<dbReference type="PANTHER" id="PTHR10900">
    <property type="entry name" value="PERIOSTIN-RELATED"/>
    <property type="match status" value="1"/>
</dbReference>
<dbReference type="SUPFAM" id="SSF82153">
    <property type="entry name" value="FAS1 domain"/>
    <property type="match status" value="4"/>
</dbReference>
<dbReference type="Gene3D" id="2.30.180.10">
    <property type="entry name" value="FAS1 domain"/>
    <property type="match status" value="4"/>
</dbReference>
<protein>
    <recommendedName>
        <fullName evidence="1">FAS1 domain-containing protein</fullName>
    </recommendedName>
</protein>
<sequence>MTKPTTARVPVLLRFTLGVLLTAFLLNGCRKDDDYFEPPAGQEGKLLEQLKANPEFSTYVRALELAKLEQTVGSSGLYTIFAPTNQAFDAYFSQGPYRSLEQIPPRQLYELVGNHILTPMMFTFDFSARRFNNNKDDRYQTNALKYAKVIRSGAQFTINGVEVSPDRRDIAAANGAIHGIPAVLVPRPAIDSVVQLENDLRIFNRVLRRFAFREVDQRRSQDLDNDGVIDTIYVKRSRLALNPGAEDPEITALAPTDQAFEDLLAQYPQFRLVGTDSLDMPDNVLKPIIEYHLLTGARTAAGLTGDLVTAGRETLPAAAIPVAEPNISVSNGALHKVSKVLIPPSLGTVGGQILLNKDKDLTQFIAALEKAALLRELLSADKKYTVFAPTNQAFTDAGINVAALTGAQLEPILKTHVLTSEVKSTGLVDGKLYPTLLGPGVKVAGASLLDPTNQPAPITAVDFAGSNGVYHKLGRVMTPPAVKVLATFIDLPQFSELKAALTKAGLLAALDAAGPFTIFAPNNQAFQDFYAQRGVAGLSALSSAELKDLLQYHVVGERLFSTDLTNAQEKGTLLTGKKLRFNVAGGAVTIADLNAVSPDAAVVGADGQGTNGVVHTISKVLQP</sequence>
<dbReference type="PANTHER" id="PTHR10900:SF77">
    <property type="entry name" value="FI19380P1"/>
    <property type="match status" value="1"/>
</dbReference>
<dbReference type="InterPro" id="IPR050904">
    <property type="entry name" value="Adhesion/Biosynth-related"/>
</dbReference>
<accession>A0A6J4J657</accession>
<feature type="domain" description="FAS1" evidence="1">
    <location>
        <begin position="348"/>
        <end position="477"/>
    </location>
</feature>